<sequence length="405" mass="44553">MTAGLLWAHSTSASALHQGVSSQSIHLGSVLALQGKAKGLGKGMQHGLNAALQGKIVKKRKIQISFENDFYVPSKSIAGTKKLLKQGIFLMIGNVGTPTAKITLPILKEQGTPAVGFFTGADLLRQPHPQPIVNYRASYIQETEAIIKEAIRNGLQPTQICAYVQNDAYGMAGLKGIMLAMQEVNAPHSMLEAYQKLLLMEGEDPPRNNIGPVGVYTRNTRQVLKGFQSLKNWEQKTGYHCKLVVTVGVYANIAHFSRNAKSKGEHWLLSAVSFTGAENFMKDLKRYNATEKVIMTQVVPLLDSQLPIVLEAKKALGDQFGFVSLEGYLVGKMTLKILQAMPGELTRKNFMDQVQKTKLDLGGVSIDFTKNRKQGSNLVISSYLTPTGFQKMTPKIWELMLNFSN</sequence>
<dbReference type="InterPro" id="IPR028081">
    <property type="entry name" value="Leu-bd"/>
</dbReference>
<accession>A0A2A4SV24</accession>
<dbReference type="PANTHER" id="PTHR47235:SF1">
    <property type="entry name" value="BLR6548 PROTEIN"/>
    <property type="match status" value="1"/>
</dbReference>
<reference evidence="5" key="1">
    <citation type="submission" date="2017-08" db="EMBL/GenBank/DDBJ databases">
        <title>A dynamic microbial community with high functional redundancy inhabits the cold, oxic subseafloor aquifer.</title>
        <authorList>
            <person name="Tully B.J."/>
            <person name="Wheat C.G."/>
            <person name="Glazer B.T."/>
            <person name="Huber J.A."/>
        </authorList>
    </citation>
    <scope>NUCLEOTIDE SEQUENCE [LARGE SCALE GENOMIC DNA]</scope>
</reference>
<keyword evidence="2" id="KW-0732">Signal</keyword>
<dbReference type="Proteomes" id="UP000218113">
    <property type="component" value="Unassembled WGS sequence"/>
</dbReference>
<dbReference type="CDD" id="cd19978">
    <property type="entry name" value="PBP1_ABC_ligand_binding-like"/>
    <property type="match status" value="1"/>
</dbReference>
<evidence type="ECO:0000259" key="3">
    <source>
        <dbReference type="Pfam" id="PF13458"/>
    </source>
</evidence>
<organism evidence="4 5">
    <name type="scientific">SAR324 cluster bacterium</name>
    <dbReference type="NCBI Taxonomy" id="2024889"/>
    <lineage>
        <taxon>Bacteria</taxon>
        <taxon>Deltaproteobacteria</taxon>
        <taxon>SAR324 cluster</taxon>
    </lineage>
</organism>
<dbReference type="SUPFAM" id="SSF53822">
    <property type="entry name" value="Periplasmic binding protein-like I"/>
    <property type="match status" value="1"/>
</dbReference>
<dbReference type="InterPro" id="IPR028082">
    <property type="entry name" value="Peripla_BP_I"/>
</dbReference>
<protein>
    <submittedName>
        <fullName evidence="4">Branched-chain amino acid ABC transporter substrate-binding protein</fullName>
    </submittedName>
</protein>
<evidence type="ECO:0000256" key="1">
    <source>
        <dbReference type="ARBA" id="ARBA00010062"/>
    </source>
</evidence>
<comment type="caution">
    <text evidence="4">The sequence shown here is derived from an EMBL/GenBank/DDBJ whole genome shotgun (WGS) entry which is preliminary data.</text>
</comment>
<dbReference type="Gene3D" id="3.40.50.2300">
    <property type="match status" value="2"/>
</dbReference>
<comment type="similarity">
    <text evidence="1">Belongs to the leucine-binding protein family.</text>
</comment>
<gene>
    <name evidence="4" type="ORF">COB67_10960</name>
</gene>
<dbReference type="Pfam" id="PF13458">
    <property type="entry name" value="Peripla_BP_6"/>
    <property type="match status" value="1"/>
</dbReference>
<name>A0A2A4SV24_9DELT</name>
<evidence type="ECO:0000313" key="5">
    <source>
        <dbReference type="Proteomes" id="UP000218113"/>
    </source>
</evidence>
<dbReference type="PANTHER" id="PTHR47235">
    <property type="entry name" value="BLR6548 PROTEIN"/>
    <property type="match status" value="1"/>
</dbReference>
<dbReference type="EMBL" id="NVSR01000115">
    <property type="protein sequence ID" value="PCI25256.1"/>
    <property type="molecule type" value="Genomic_DNA"/>
</dbReference>
<dbReference type="AlphaFoldDB" id="A0A2A4SV24"/>
<proteinExistence type="inferred from homology"/>
<feature type="domain" description="Leucine-binding protein" evidence="3">
    <location>
        <begin position="25"/>
        <end position="184"/>
    </location>
</feature>
<evidence type="ECO:0000313" key="4">
    <source>
        <dbReference type="EMBL" id="PCI25256.1"/>
    </source>
</evidence>
<evidence type="ECO:0000256" key="2">
    <source>
        <dbReference type="ARBA" id="ARBA00022729"/>
    </source>
</evidence>